<reference evidence="9" key="1">
    <citation type="submission" date="2019-05" db="EMBL/GenBank/DDBJ databases">
        <title>Candidatus Nanohalobium constans, a novel model system to study the DPANN nano-sized archaea: genomic and physiological characterization of a nanoarchaeon co-cultured with its chitinotrophic host.</title>
        <authorList>
            <person name="La Cono V."/>
            <person name="Arcadi E."/>
            <person name="Crisafi F."/>
            <person name="Denaro R."/>
            <person name="La Spada G."/>
            <person name="Messina E."/>
            <person name="Smedile F."/>
            <person name="Toshchakov S.V."/>
            <person name="Shevchenko M.A."/>
            <person name="Golyshin P.N."/>
            <person name="Golyshina O.V."/>
            <person name="Ferrer M."/>
            <person name="Rohde M."/>
            <person name="Mushegian A."/>
            <person name="Sorokin D.Y."/>
            <person name="Giuliano L."/>
            <person name="Yakimov M.M."/>
        </authorList>
    </citation>
    <scope>NUCLEOTIDE SEQUENCE [LARGE SCALE GENOMIC DNA]</scope>
    <source>
        <strain evidence="9">LC1Nh</strain>
    </source>
</reference>
<dbReference type="GO" id="GO:0016887">
    <property type="term" value="F:ATP hydrolysis activity"/>
    <property type="evidence" value="ECO:0007669"/>
    <property type="project" value="InterPro"/>
</dbReference>
<dbReference type="GeneID" id="42364741"/>
<keyword evidence="1 7" id="KW-0690">Ribosome biogenesis</keyword>
<feature type="region of interest" description="LID" evidence="7">
    <location>
        <begin position="98"/>
        <end position="108"/>
    </location>
</feature>
<evidence type="ECO:0000256" key="1">
    <source>
        <dbReference type="ARBA" id="ARBA00022517"/>
    </source>
</evidence>
<sequence>MKITLTGTPGTGKTTVSDKLAERGYDVVHLTRYFEENDIGEEKAGEREVRIGQMVDSLESEEFPEDVVIEGHLSHHFPSDACVVLRCRPDMLEERLSSRDYSDRKIEENVEAEKLDIVLSEAVQNQETVIEVDTTGKTVESTIKEILNSLSREESDYGGVDWTEFI</sequence>
<keyword evidence="2 7" id="KW-0698">rRNA processing</keyword>
<keyword evidence="5 7" id="KW-0418">Kinase</keyword>
<comment type="function">
    <text evidence="7">Broad-specificity nucleoside monophosphate (NMP) kinase that catalyzes the reversible transfer of the terminal phosphate group between nucleoside triphosphates and monophosphates. Has also ATPase activity. Involved in the late maturation steps of the 30S ribosomal particles, specifically 16S rRNA maturation. While NMP activity is not required for ribosome maturation, ATPase activity is. Associates transiently with small ribosomal subunit protein uS11. ATP hydrolysis breaks the interaction with uS11. May temporarily remove uS11 from the ribosome to enable a conformational change of the ribosomal RNA that is needed for the final maturation step of the small ribosomal subunit.</text>
</comment>
<evidence type="ECO:0000256" key="5">
    <source>
        <dbReference type="ARBA" id="ARBA00022777"/>
    </source>
</evidence>
<dbReference type="Proteomes" id="UP000377803">
    <property type="component" value="Chromosome"/>
</dbReference>
<feature type="binding site" evidence="7">
    <location>
        <position position="13"/>
    </location>
    <ligand>
        <name>ATP</name>
        <dbReference type="ChEBI" id="CHEBI:30616"/>
    </ligand>
</feature>
<dbReference type="Gene3D" id="3.40.50.300">
    <property type="entry name" value="P-loop containing nucleotide triphosphate hydrolases"/>
    <property type="match status" value="1"/>
</dbReference>
<dbReference type="PANTHER" id="PTHR12595:SF0">
    <property type="entry name" value="ADENYLATE KINASE ISOENZYME 6"/>
    <property type="match status" value="1"/>
</dbReference>
<organism evidence="8 9">
    <name type="scientific">Candidatus Nanohalobium constans</name>
    <dbReference type="NCBI Taxonomy" id="2565781"/>
    <lineage>
        <taxon>Archaea</taxon>
        <taxon>Candidatus Nanohalarchaeota</taxon>
        <taxon>Candidatus Nanohalobia</taxon>
        <taxon>Candidatus Nanohalobiales</taxon>
        <taxon>Candidatus Nanohalobiaceae</taxon>
        <taxon>Candidatus Nanohalobium</taxon>
    </lineage>
</organism>
<evidence type="ECO:0000256" key="6">
    <source>
        <dbReference type="ARBA" id="ARBA00022840"/>
    </source>
</evidence>
<feature type="binding site" evidence="7">
    <location>
        <position position="12"/>
    </location>
    <ligand>
        <name>ATP</name>
        <dbReference type="ChEBI" id="CHEBI:30616"/>
    </ligand>
</feature>
<feature type="binding site" evidence="7">
    <location>
        <position position="10"/>
    </location>
    <ligand>
        <name>ATP</name>
        <dbReference type="ChEBI" id="CHEBI:30616"/>
    </ligand>
</feature>
<dbReference type="GO" id="GO:0005524">
    <property type="term" value="F:ATP binding"/>
    <property type="evidence" value="ECO:0007669"/>
    <property type="project" value="UniProtKB-UniRule"/>
</dbReference>
<dbReference type="OrthoDB" id="8730at2157"/>
<dbReference type="AlphaFoldDB" id="A0A5Q0UH71"/>
<dbReference type="NCBIfam" id="NF003012">
    <property type="entry name" value="PRK03839.1"/>
    <property type="match status" value="1"/>
</dbReference>
<feature type="region of interest" description="NMP" evidence="7">
    <location>
        <begin position="29"/>
        <end position="49"/>
    </location>
</feature>
<keyword evidence="3 7" id="KW-0808">Transferase</keyword>
<evidence type="ECO:0000256" key="3">
    <source>
        <dbReference type="ARBA" id="ARBA00022679"/>
    </source>
</evidence>
<dbReference type="InterPro" id="IPR020618">
    <property type="entry name" value="Adenyl_kinase_AK6"/>
</dbReference>
<keyword evidence="9" id="KW-1185">Reference proteome</keyword>
<feature type="binding site" evidence="7">
    <location>
        <position position="14"/>
    </location>
    <ligand>
        <name>ATP</name>
        <dbReference type="ChEBI" id="CHEBI:30616"/>
    </ligand>
</feature>
<dbReference type="RefSeq" id="WP_217907069.1">
    <property type="nucleotide sequence ID" value="NZ_CP040089.1"/>
</dbReference>
<protein>
    <recommendedName>
        <fullName evidence="7">Putative adenylate kinase</fullName>
        <shortName evidence="7">AK</shortName>
        <ecNumber evidence="7">2.7.4.3</ecNumber>
    </recommendedName>
    <alternativeName>
        <fullName evidence="7">ATP-AMP transphosphorylase</fullName>
    </alternativeName>
</protein>
<evidence type="ECO:0000313" key="8">
    <source>
        <dbReference type="EMBL" id="QGA80259.1"/>
    </source>
</evidence>
<evidence type="ECO:0000256" key="2">
    <source>
        <dbReference type="ARBA" id="ARBA00022552"/>
    </source>
</evidence>
<keyword evidence="4 7" id="KW-0547">Nucleotide-binding</keyword>
<feature type="binding site" evidence="7">
    <location>
        <position position="137"/>
    </location>
    <ligand>
        <name>ATP</name>
        <dbReference type="ChEBI" id="CHEBI:30616"/>
    </ligand>
</feature>
<comment type="catalytic activity">
    <reaction evidence="7">
        <text>AMP + ATP = 2 ADP</text>
        <dbReference type="Rhea" id="RHEA:12973"/>
        <dbReference type="ChEBI" id="CHEBI:30616"/>
        <dbReference type="ChEBI" id="CHEBI:456215"/>
        <dbReference type="ChEBI" id="CHEBI:456216"/>
        <dbReference type="EC" id="2.7.4.3"/>
    </reaction>
</comment>
<keyword evidence="6 7" id="KW-0067">ATP-binding</keyword>
<accession>A0A5Q0UH71</accession>
<dbReference type="PANTHER" id="PTHR12595">
    <property type="entry name" value="POS9-ACTIVATING FACTOR FAP7-RELATED"/>
    <property type="match status" value="1"/>
</dbReference>
<feature type="binding site" evidence="7">
    <location>
        <position position="15"/>
    </location>
    <ligand>
        <name>ATP</name>
        <dbReference type="ChEBI" id="CHEBI:30616"/>
    </ligand>
</feature>
<evidence type="ECO:0000313" key="9">
    <source>
        <dbReference type="Proteomes" id="UP000377803"/>
    </source>
</evidence>
<comment type="similarity">
    <text evidence="7">Belongs to the adenylate kinase family. AK6 subfamily.</text>
</comment>
<dbReference type="EMBL" id="CP040089">
    <property type="protein sequence ID" value="QGA80259.1"/>
    <property type="molecule type" value="Genomic_DNA"/>
</dbReference>
<evidence type="ECO:0000256" key="4">
    <source>
        <dbReference type="ARBA" id="ARBA00022741"/>
    </source>
</evidence>
<name>A0A5Q0UH71_9ARCH</name>
<feature type="binding site" evidence="7">
    <location>
        <position position="99"/>
    </location>
    <ligand>
        <name>ATP</name>
        <dbReference type="ChEBI" id="CHEBI:30616"/>
    </ligand>
</feature>
<dbReference type="Pfam" id="PF13238">
    <property type="entry name" value="AAA_18"/>
    <property type="match status" value="1"/>
</dbReference>
<dbReference type="HAMAP" id="MF_00039">
    <property type="entry name" value="Adenylate_kinase_AK6"/>
    <property type="match status" value="1"/>
</dbReference>
<dbReference type="SUPFAM" id="SSF52540">
    <property type="entry name" value="P-loop containing nucleoside triphosphate hydrolases"/>
    <property type="match status" value="1"/>
</dbReference>
<dbReference type="GO" id="GO:0004017">
    <property type="term" value="F:AMP kinase activity"/>
    <property type="evidence" value="ECO:0007669"/>
    <property type="project" value="UniProtKB-UniRule"/>
</dbReference>
<comment type="catalytic activity">
    <reaction evidence="7">
        <text>ATP + H2O = ADP + phosphate + H(+)</text>
        <dbReference type="Rhea" id="RHEA:13065"/>
        <dbReference type="ChEBI" id="CHEBI:15377"/>
        <dbReference type="ChEBI" id="CHEBI:15378"/>
        <dbReference type="ChEBI" id="CHEBI:30616"/>
        <dbReference type="ChEBI" id="CHEBI:43474"/>
        <dbReference type="ChEBI" id="CHEBI:456216"/>
    </reaction>
</comment>
<dbReference type="KEGG" id="ncon:LC1Nh_0358"/>
<dbReference type="GO" id="GO:0042274">
    <property type="term" value="P:ribosomal small subunit biogenesis"/>
    <property type="evidence" value="ECO:0007669"/>
    <property type="project" value="UniProtKB-UniRule"/>
</dbReference>
<dbReference type="EC" id="2.7.4.3" evidence="7"/>
<dbReference type="InterPro" id="IPR027417">
    <property type="entry name" value="P-loop_NTPase"/>
</dbReference>
<proteinExistence type="inferred from homology"/>
<comment type="subunit">
    <text evidence="7">Interacts with uS11. Not a structural component of 40S pre-ribosomes, but transiently interacts with them by binding to uS11.</text>
</comment>
<dbReference type="GO" id="GO:0006364">
    <property type="term" value="P:rRNA processing"/>
    <property type="evidence" value="ECO:0007669"/>
    <property type="project" value="UniProtKB-KW"/>
</dbReference>
<evidence type="ECO:0000256" key="7">
    <source>
        <dbReference type="HAMAP-Rule" id="MF_00039"/>
    </source>
</evidence>
<gene>
    <name evidence="8" type="ORF">LC1Nh_0358</name>
</gene>